<keyword evidence="8" id="KW-1185">Reference proteome</keyword>
<evidence type="ECO:0000256" key="2">
    <source>
        <dbReference type="ARBA" id="ARBA00022801"/>
    </source>
</evidence>
<evidence type="ECO:0000256" key="1">
    <source>
        <dbReference type="ARBA" id="ARBA00007754"/>
    </source>
</evidence>
<dbReference type="PROSITE" id="PS51764">
    <property type="entry name" value="GH26"/>
    <property type="match status" value="1"/>
</dbReference>
<dbReference type="Pfam" id="PF02156">
    <property type="entry name" value="Glyco_hydro_26"/>
    <property type="match status" value="1"/>
</dbReference>
<dbReference type="InterPro" id="IPR022790">
    <property type="entry name" value="GH26_dom"/>
</dbReference>
<gene>
    <name evidence="7" type="ORF">GC098_13585</name>
</gene>
<evidence type="ECO:0000256" key="4">
    <source>
        <dbReference type="PROSITE-ProRule" id="PRU01100"/>
    </source>
</evidence>
<evidence type="ECO:0000259" key="6">
    <source>
        <dbReference type="PROSITE" id="PS51764"/>
    </source>
</evidence>
<keyword evidence="5" id="KW-1133">Transmembrane helix</keyword>
<dbReference type="Pfam" id="PF07833">
    <property type="entry name" value="Cu_amine_oxidN1"/>
    <property type="match status" value="1"/>
</dbReference>
<dbReference type="SUPFAM" id="SSF48452">
    <property type="entry name" value="TPR-like"/>
    <property type="match status" value="1"/>
</dbReference>
<evidence type="ECO:0000313" key="8">
    <source>
        <dbReference type="Proteomes" id="UP000616779"/>
    </source>
</evidence>
<dbReference type="PANTHER" id="PTHR40079">
    <property type="entry name" value="MANNAN ENDO-1,4-BETA-MANNOSIDASE E-RELATED"/>
    <property type="match status" value="1"/>
</dbReference>
<feature type="transmembrane region" description="Helical" evidence="5">
    <location>
        <begin position="76"/>
        <end position="95"/>
    </location>
</feature>
<dbReference type="InterPro" id="IPR012854">
    <property type="entry name" value="Cu_amine_oxidase-like_N"/>
</dbReference>
<feature type="active site" description="Proton donor" evidence="4">
    <location>
        <position position="321"/>
    </location>
</feature>
<name>A0ABX1XV78_9BACL</name>
<feature type="transmembrane region" description="Helical" evidence="5">
    <location>
        <begin position="20"/>
        <end position="40"/>
    </location>
</feature>
<accession>A0ABX1XV78</accession>
<evidence type="ECO:0000256" key="5">
    <source>
        <dbReference type="SAM" id="Phobius"/>
    </source>
</evidence>
<feature type="active site" description="Nucleophile" evidence="4">
    <location>
        <position position="426"/>
    </location>
</feature>
<organism evidence="7 8">
    <name type="scientific">Paenibacillus phytorum</name>
    <dbReference type="NCBI Taxonomy" id="2654977"/>
    <lineage>
        <taxon>Bacteria</taxon>
        <taxon>Bacillati</taxon>
        <taxon>Bacillota</taxon>
        <taxon>Bacilli</taxon>
        <taxon>Bacillales</taxon>
        <taxon>Paenibacillaceae</taxon>
        <taxon>Paenibacillus</taxon>
    </lineage>
</organism>
<sequence length="716" mass="80287">MNNINALALYLLSHLSKYCHYIQKPMSLLRLVFLLFYLFFDKMLLYSIRNVIVMDIKTYSRVEGSHLILKLTKKRIGIITLAVGIITASLASAPAPARADIVWDHWQKAESLRASGNKDEAVPHWKFLANHYASAGEWENAALFNGNLAAYYDTLGDYDQAISYYESENEYWVKAGKDWGAVKLQRADQIRTTVELYRQERNESTVQQLALPKNSQLAKFEPTYGTYLGIYSEQDPKVGNIFTKMETVYGKKHAIYLAYAHWGQGFPASYAKRAKDAGGALQIAWEPDDGLDPVTDGTYLRKWAQDAKAAGIPIFLRFAGEMNGAWVKWHGNPAQYIAKFRMLHDVFAAEAPNVAMVWSPGDVPANDIDPYYPGDAYVDWVGVSLYIEPYENGDPSLPSMISMSSVERLTRLYNTYSDRKPLMLSETGVPHYAHSAGEDFTEWAKLNLQRLYEIMPYKYPRLKAITYFNVDQKMENAKNDYSLSTSSEIQNYYSKLIANPYLLSKVTDAAKPNDRMGYVPVDANHQAFTKQTKLIPFVKIPDVYIGKVEYILNGQVIASQTDLPYGLELRAGDVPEGSVIQIRVYNKAGKQTALRTFGLSSQVSVEIDGKEQKFEQAPVIVKGSTLTPLRAIFEAMGATVDYEAATRTVTAKKGSTTLRLTLDQKTVYVNGKAVQLDEPAQLVNGYTLAPARFVGETFGGKVAWDGTSRTVTITTK</sequence>
<feature type="domain" description="GH26" evidence="6">
    <location>
        <begin position="173"/>
        <end position="493"/>
    </location>
</feature>
<evidence type="ECO:0000256" key="3">
    <source>
        <dbReference type="ARBA" id="ARBA00023295"/>
    </source>
</evidence>
<comment type="similarity">
    <text evidence="1 4">Belongs to the glycosyl hydrolase 26 family.</text>
</comment>
<keyword evidence="3 4" id="KW-0326">Glycosidase</keyword>
<dbReference type="InterPro" id="IPR036582">
    <property type="entry name" value="Mao_N_sf"/>
</dbReference>
<dbReference type="EMBL" id="WHOA01000092">
    <property type="protein sequence ID" value="NOU72447.1"/>
    <property type="molecule type" value="Genomic_DNA"/>
</dbReference>
<dbReference type="SUPFAM" id="SSF51445">
    <property type="entry name" value="(Trans)glycosidases"/>
    <property type="match status" value="1"/>
</dbReference>
<keyword evidence="5" id="KW-0472">Membrane</keyword>
<dbReference type="Proteomes" id="UP000616779">
    <property type="component" value="Unassembled WGS sequence"/>
</dbReference>
<evidence type="ECO:0000313" key="7">
    <source>
        <dbReference type="EMBL" id="NOU72447.1"/>
    </source>
</evidence>
<dbReference type="InterPro" id="IPR000805">
    <property type="entry name" value="Glyco_hydro_26"/>
</dbReference>
<dbReference type="Gene3D" id="3.30.457.10">
    <property type="entry name" value="Copper amine oxidase-like, N-terminal domain"/>
    <property type="match status" value="1"/>
</dbReference>
<reference evidence="7 8" key="1">
    <citation type="submission" date="2019-10" db="EMBL/GenBank/DDBJ databases">
        <title>Description of Paenibacillus terrestris sp. nov.</title>
        <authorList>
            <person name="Carlier A."/>
            <person name="Qi S."/>
        </authorList>
    </citation>
    <scope>NUCLEOTIDE SEQUENCE [LARGE SCALE GENOMIC DNA]</scope>
    <source>
        <strain evidence="7 8">LMG 31458</strain>
    </source>
</reference>
<proteinExistence type="inferred from homology"/>
<dbReference type="SUPFAM" id="SSF55383">
    <property type="entry name" value="Copper amine oxidase, domain N"/>
    <property type="match status" value="1"/>
</dbReference>
<dbReference type="Gene3D" id="3.20.20.80">
    <property type="entry name" value="Glycosidases"/>
    <property type="match status" value="1"/>
</dbReference>
<keyword evidence="5" id="KW-0812">Transmembrane</keyword>
<protein>
    <recommendedName>
        <fullName evidence="6">GH26 domain-containing protein</fullName>
    </recommendedName>
</protein>
<dbReference type="InterPro" id="IPR017853">
    <property type="entry name" value="GH"/>
</dbReference>
<dbReference type="PANTHER" id="PTHR40079:SF4">
    <property type="entry name" value="GH26 DOMAIN-CONTAINING PROTEIN-RELATED"/>
    <property type="match status" value="1"/>
</dbReference>
<comment type="caution">
    <text evidence="7">The sequence shown here is derived from an EMBL/GenBank/DDBJ whole genome shotgun (WGS) entry which is preliminary data.</text>
</comment>
<dbReference type="InterPro" id="IPR011990">
    <property type="entry name" value="TPR-like_helical_dom_sf"/>
</dbReference>
<keyword evidence="2 4" id="KW-0378">Hydrolase</keyword>